<keyword evidence="1 3" id="KW-0378">Hydrolase</keyword>
<dbReference type="InterPro" id="IPR001466">
    <property type="entry name" value="Beta-lactam-related"/>
</dbReference>
<comment type="caution">
    <text evidence="3">The sequence shown here is derived from an EMBL/GenBank/DDBJ whole genome shotgun (WGS) entry which is preliminary data.</text>
</comment>
<protein>
    <submittedName>
        <fullName evidence="3">Serine hydrolase</fullName>
    </submittedName>
</protein>
<dbReference type="GeneID" id="63147551"/>
<dbReference type="EMBL" id="NGJX01000020">
    <property type="protein sequence ID" value="RST98522.1"/>
    <property type="molecule type" value="Genomic_DNA"/>
</dbReference>
<dbReference type="Gene3D" id="3.40.710.10">
    <property type="entry name" value="DD-peptidase/beta-lactamase superfamily"/>
    <property type="match status" value="1"/>
</dbReference>
<name>A0A369ARC5_9ENTE</name>
<dbReference type="InterPro" id="IPR012338">
    <property type="entry name" value="Beta-lactam/transpept-like"/>
</dbReference>
<proteinExistence type="predicted"/>
<dbReference type="InterPro" id="IPR050789">
    <property type="entry name" value="Diverse_Enzym_Activities"/>
</dbReference>
<feature type="domain" description="Beta-lactamase-related" evidence="2">
    <location>
        <begin position="8"/>
        <end position="323"/>
    </location>
</feature>
<dbReference type="AlphaFoldDB" id="A0A369ARC5"/>
<dbReference type="OrthoDB" id="9803467at2"/>
<dbReference type="RefSeq" id="WP_114290548.1">
    <property type="nucleotide sequence ID" value="NZ_CP081459.1"/>
</dbReference>
<reference evidence="3 4" key="1">
    <citation type="submission" date="2017-05" db="EMBL/GenBank/DDBJ databases">
        <title>Vagococcus spp. assemblies.</title>
        <authorList>
            <person name="Gulvik C.A."/>
        </authorList>
    </citation>
    <scope>NUCLEOTIDE SEQUENCE [LARGE SCALE GENOMIC DNA]</scope>
    <source>
        <strain evidence="3 4">NCFB 2497</strain>
    </source>
</reference>
<evidence type="ECO:0000256" key="1">
    <source>
        <dbReference type="ARBA" id="ARBA00022801"/>
    </source>
</evidence>
<dbReference type="Pfam" id="PF00144">
    <property type="entry name" value="Beta-lactamase"/>
    <property type="match status" value="1"/>
</dbReference>
<dbReference type="SUPFAM" id="SSF56601">
    <property type="entry name" value="beta-lactamase/transpeptidase-like"/>
    <property type="match status" value="1"/>
</dbReference>
<evidence type="ECO:0000313" key="4">
    <source>
        <dbReference type="Proteomes" id="UP000288197"/>
    </source>
</evidence>
<organism evidence="3 4">
    <name type="scientific">Vagococcus fluvialis</name>
    <dbReference type="NCBI Taxonomy" id="2738"/>
    <lineage>
        <taxon>Bacteria</taxon>
        <taxon>Bacillati</taxon>
        <taxon>Bacillota</taxon>
        <taxon>Bacilli</taxon>
        <taxon>Lactobacillales</taxon>
        <taxon>Enterococcaceae</taxon>
        <taxon>Vagococcus</taxon>
    </lineage>
</organism>
<dbReference type="PANTHER" id="PTHR43283:SF11">
    <property type="entry name" value="BETA-LACTAMASE-RELATED DOMAIN-CONTAINING PROTEIN"/>
    <property type="match status" value="1"/>
</dbReference>
<dbReference type="GO" id="GO:0016787">
    <property type="term" value="F:hydrolase activity"/>
    <property type="evidence" value="ECO:0007669"/>
    <property type="project" value="UniProtKB-KW"/>
</dbReference>
<evidence type="ECO:0000259" key="2">
    <source>
        <dbReference type="Pfam" id="PF00144"/>
    </source>
</evidence>
<gene>
    <name evidence="3" type="ORF">CBF32_12890</name>
</gene>
<dbReference type="Proteomes" id="UP000288197">
    <property type="component" value="Unassembled WGS sequence"/>
</dbReference>
<keyword evidence="4" id="KW-1185">Reference proteome</keyword>
<dbReference type="PANTHER" id="PTHR43283">
    <property type="entry name" value="BETA-LACTAMASE-RELATED"/>
    <property type="match status" value="1"/>
</dbReference>
<sequence>MFKKTINYMNELVETKKIPGISFAFITKEKIDSGLLGLKQIVPDVEILEENTLYDMASLTKVICTTTIVLKLIEEDKVDIDTPLHHYLPEFLDEKVTIRELLTHTSDINPYIPNRDQLNQDELKSAILALKSGRKKGEKCAYTDTGTVLLGFLIEEFYKKSVHEVFKEEVLLPLEMTASGFTQLDLNKVAPTEMTEKRGLIKGQVHDPKAFVLAEHCGSAGLFSTLSDVIKFSEMLLNKGKYKDKLFLSEKTVENLSQNYSPKSDKARSLGWDLIEYENRYLLYHTGYTGTFMILDILAKEGFIFLSNRVHPVDRRDDYLKVRDKLVNIYLAERQEKEKML</sequence>
<evidence type="ECO:0000313" key="3">
    <source>
        <dbReference type="EMBL" id="RST98522.1"/>
    </source>
</evidence>
<accession>A0A369ARC5</accession>